<keyword evidence="2" id="KW-1003">Cell membrane</keyword>
<sequence>MKALRRTVFWQSGAVILCGLVSWVAAGSVAGISSLLGGLVCALPSMLVVLLMHLFRNQQAHPLAIFLYEFIKVSLVILGFFSVALFYKELSWLPFILSAGIVLLSHIFALASRK</sequence>
<keyword evidence="3" id="KW-0812">Transmembrane</keyword>
<dbReference type="AlphaFoldDB" id="A0A6I3RZZ2"/>
<evidence type="ECO:0000313" key="6">
    <source>
        <dbReference type="EMBL" id="MTU43472.1"/>
    </source>
</evidence>
<dbReference type="GeneID" id="43350019"/>
<name>A0A6I3RZZ2_9BURK</name>
<comment type="subcellular location">
    <subcellularLocation>
        <location evidence="1">Cell membrane</location>
        <topology evidence="1">Multi-pass membrane protein</topology>
    </subcellularLocation>
</comment>
<dbReference type="Pfam" id="PF03899">
    <property type="entry name" value="ATP-synt_I"/>
    <property type="match status" value="1"/>
</dbReference>
<comment type="caution">
    <text evidence="6">The sequence shown here is derived from an EMBL/GenBank/DDBJ whole genome shotgun (WGS) entry which is preliminary data.</text>
</comment>
<proteinExistence type="predicted"/>
<evidence type="ECO:0008006" key="8">
    <source>
        <dbReference type="Google" id="ProtNLM"/>
    </source>
</evidence>
<reference evidence="6 7" key="1">
    <citation type="journal article" date="2019" name="Nat. Med.">
        <title>A library of human gut bacterial isolates paired with longitudinal multiomics data enables mechanistic microbiome research.</title>
        <authorList>
            <person name="Poyet M."/>
            <person name="Groussin M."/>
            <person name="Gibbons S.M."/>
            <person name="Avila-Pacheco J."/>
            <person name="Jiang X."/>
            <person name="Kearney S.M."/>
            <person name="Perrotta A.R."/>
            <person name="Berdy B."/>
            <person name="Zhao S."/>
            <person name="Lieberman T.D."/>
            <person name="Swanson P.K."/>
            <person name="Smith M."/>
            <person name="Roesemann S."/>
            <person name="Alexander J.E."/>
            <person name="Rich S.A."/>
            <person name="Livny J."/>
            <person name="Vlamakis H."/>
            <person name="Clish C."/>
            <person name="Bullock K."/>
            <person name="Deik A."/>
            <person name="Scott J."/>
            <person name="Pierce K.A."/>
            <person name="Xavier R.J."/>
            <person name="Alm E.J."/>
        </authorList>
    </citation>
    <scope>NUCLEOTIDE SEQUENCE [LARGE SCALE GENOMIC DNA]</scope>
    <source>
        <strain evidence="6 7">BIOML-A2</strain>
    </source>
</reference>
<gene>
    <name evidence="6" type="ORF">GMD42_07515</name>
</gene>
<dbReference type="GO" id="GO:0005886">
    <property type="term" value="C:plasma membrane"/>
    <property type="evidence" value="ECO:0007669"/>
    <property type="project" value="UniProtKB-SubCell"/>
</dbReference>
<dbReference type="Proteomes" id="UP000462362">
    <property type="component" value="Unassembled WGS sequence"/>
</dbReference>
<dbReference type="RefSeq" id="WP_008810356.1">
    <property type="nucleotide sequence ID" value="NZ_CAJUON010000005.1"/>
</dbReference>
<evidence type="ECO:0000256" key="3">
    <source>
        <dbReference type="ARBA" id="ARBA00022692"/>
    </source>
</evidence>
<evidence type="ECO:0000256" key="2">
    <source>
        <dbReference type="ARBA" id="ARBA00022475"/>
    </source>
</evidence>
<evidence type="ECO:0000313" key="7">
    <source>
        <dbReference type="Proteomes" id="UP000462362"/>
    </source>
</evidence>
<evidence type="ECO:0000256" key="5">
    <source>
        <dbReference type="ARBA" id="ARBA00023136"/>
    </source>
</evidence>
<keyword evidence="5" id="KW-0472">Membrane</keyword>
<accession>A0A6I3RZZ2</accession>
<evidence type="ECO:0000256" key="1">
    <source>
        <dbReference type="ARBA" id="ARBA00004651"/>
    </source>
</evidence>
<evidence type="ECO:0000256" key="4">
    <source>
        <dbReference type="ARBA" id="ARBA00022989"/>
    </source>
</evidence>
<keyword evidence="4" id="KW-1133">Transmembrane helix</keyword>
<dbReference type="EMBL" id="WNCL01000019">
    <property type="protein sequence ID" value="MTU43472.1"/>
    <property type="molecule type" value="Genomic_DNA"/>
</dbReference>
<dbReference type="InterPro" id="IPR005598">
    <property type="entry name" value="ATP_synth_I"/>
</dbReference>
<organism evidence="6 7">
    <name type="scientific">Parasutterella excrementihominis</name>
    <dbReference type="NCBI Taxonomy" id="487175"/>
    <lineage>
        <taxon>Bacteria</taxon>
        <taxon>Pseudomonadati</taxon>
        <taxon>Pseudomonadota</taxon>
        <taxon>Betaproteobacteria</taxon>
        <taxon>Burkholderiales</taxon>
        <taxon>Sutterellaceae</taxon>
        <taxon>Parasutterella</taxon>
    </lineage>
</organism>
<protein>
    <recommendedName>
        <fullName evidence="8">ATP synthase subunit I</fullName>
    </recommendedName>
</protein>